<dbReference type="CDD" id="cd04688">
    <property type="entry name" value="NUDIX_Hydrolase"/>
    <property type="match status" value="1"/>
</dbReference>
<dbReference type="HOGENOM" id="CLU_037162_18_6_0"/>
<keyword evidence="2 3" id="KW-0378">Hydrolase</keyword>
<dbReference type="GO" id="GO:0016787">
    <property type="term" value="F:hydrolase activity"/>
    <property type="evidence" value="ECO:0007669"/>
    <property type="project" value="UniProtKB-KW"/>
</dbReference>
<organism evidence="5 6">
    <name type="scientific">Allomeiothermus silvanus (strain ATCC 700542 / DSM 9946 / NBRC 106475 / NCIMB 13440 / VI-R2)</name>
    <name type="common">Thermus silvanus</name>
    <dbReference type="NCBI Taxonomy" id="526227"/>
    <lineage>
        <taxon>Bacteria</taxon>
        <taxon>Thermotogati</taxon>
        <taxon>Deinococcota</taxon>
        <taxon>Deinococci</taxon>
        <taxon>Thermales</taxon>
        <taxon>Thermaceae</taxon>
        <taxon>Allomeiothermus</taxon>
    </lineage>
</organism>
<evidence type="ECO:0000313" key="5">
    <source>
        <dbReference type="EMBL" id="ADH62562.1"/>
    </source>
</evidence>
<name>D7BAP0_ALLS1</name>
<sequence length="153" mass="17774">MVTFDIGNVRFIHRVAAVVIKDGQILLHHGPGEPFWTLPGGRVEAGEPAEQALVREMREELGIEVRVGRLIWVVENFFREREREYHGLELYFAVTVSLEPSSLEFYGFEGHRRLTFRWFALQETPGMDIRPPFLIQGLRRLPLAPTHIVNDRR</sequence>
<dbReference type="PROSITE" id="PS00893">
    <property type="entry name" value="NUDIX_BOX"/>
    <property type="match status" value="1"/>
</dbReference>
<dbReference type="PRINTS" id="PR00502">
    <property type="entry name" value="NUDIXFAMILY"/>
</dbReference>
<dbReference type="Pfam" id="PF00293">
    <property type="entry name" value="NUDIX"/>
    <property type="match status" value="1"/>
</dbReference>
<dbReference type="OrthoDB" id="9804442at2"/>
<dbReference type="PANTHER" id="PTHR43046">
    <property type="entry name" value="GDP-MANNOSE MANNOSYL HYDROLASE"/>
    <property type="match status" value="1"/>
</dbReference>
<dbReference type="Gene3D" id="3.90.79.10">
    <property type="entry name" value="Nucleoside Triphosphate Pyrophosphohydrolase"/>
    <property type="match status" value="1"/>
</dbReference>
<dbReference type="RefSeq" id="WP_013157151.1">
    <property type="nucleotide sequence ID" value="NC_014212.1"/>
</dbReference>
<evidence type="ECO:0000256" key="2">
    <source>
        <dbReference type="ARBA" id="ARBA00022801"/>
    </source>
</evidence>
<dbReference type="InterPro" id="IPR020476">
    <property type="entry name" value="Nudix_hydrolase"/>
</dbReference>
<protein>
    <submittedName>
        <fullName evidence="5">NUDIX hydrolase</fullName>
    </submittedName>
</protein>
<gene>
    <name evidence="5" type="ordered locus">Mesil_0645</name>
</gene>
<dbReference type="Proteomes" id="UP000001916">
    <property type="component" value="Chromosome"/>
</dbReference>
<dbReference type="InterPro" id="IPR020084">
    <property type="entry name" value="NUDIX_hydrolase_CS"/>
</dbReference>
<dbReference type="PROSITE" id="PS51462">
    <property type="entry name" value="NUDIX"/>
    <property type="match status" value="1"/>
</dbReference>
<reference evidence="5 6" key="1">
    <citation type="journal article" date="2010" name="Stand. Genomic Sci.">
        <title>Complete genome sequence of Meiothermus silvanus type strain (VI-R2).</title>
        <authorList>
            <person name="Sikorski J."/>
            <person name="Tindall B.J."/>
            <person name="Lowry S."/>
            <person name="Lucas S."/>
            <person name="Nolan M."/>
            <person name="Copeland A."/>
            <person name="Glavina Del Rio T."/>
            <person name="Tice H."/>
            <person name="Cheng J.F."/>
            <person name="Han C."/>
            <person name="Pitluck S."/>
            <person name="Liolios K."/>
            <person name="Ivanova N."/>
            <person name="Mavromatis K."/>
            <person name="Mikhailova N."/>
            <person name="Pati A."/>
            <person name="Goodwin L."/>
            <person name="Chen A."/>
            <person name="Palaniappan K."/>
            <person name="Land M."/>
            <person name="Hauser L."/>
            <person name="Chang Y.J."/>
            <person name="Jeffries C.D."/>
            <person name="Rohde M."/>
            <person name="Goker M."/>
            <person name="Woyke T."/>
            <person name="Bristow J."/>
            <person name="Eisen J.A."/>
            <person name="Markowitz V."/>
            <person name="Hugenholtz P."/>
            <person name="Kyrpides N.C."/>
            <person name="Klenk H.P."/>
            <person name="Lapidus A."/>
        </authorList>
    </citation>
    <scope>NUCLEOTIDE SEQUENCE [LARGE SCALE GENOMIC DNA]</scope>
    <source>
        <strain evidence="6">ATCC 700542 / DSM 9946 / VI-R2</strain>
    </source>
</reference>
<dbReference type="eggNOG" id="COG1051">
    <property type="taxonomic scope" value="Bacteria"/>
</dbReference>
<comment type="similarity">
    <text evidence="3">Belongs to the Nudix hydrolase family.</text>
</comment>
<comment type="cofactor">
    <cofactor evidence="1">
        <name>Mg(2+)</name>
        <dbReference type="ChEBI" id="CHEBI:18420"/>
    </cofactor>
</comment>
<keyword evidence="6" id="KW-1185">Reference proteome</keyword>
<evidence type="ECO:0000256" key="3">
    <source>
        <dbReference type="RuleBase" id="RU003476"/>
    </source>
</evidence>
<evidence type="ECO:0000256" key="1">
    <source>
        <dbReference type="ARBA" id="ARBA00001946"/>
    </source>
</evidence>
<dbReference type="AlphaFoldDB" id="D7BAP0"/>
<dbReference type="InterPro" id="IPR015797">
    <property type="entry name" value="NUDIX_hydrolase-like_dom_sf"/>
</dbReference>
<dbReference type="STRING" id="526227.Mesil_0645"/>
<feature type="domain" description="Nudix hydrolase" evidence="4">
    <location>
        <begin position="10"/>
        <end position="141"/>
    </location>
</feature>
<dbReference type="EMBL" id="CP002042">
    <property type="protein sequence ID" value="ADH62562.1"/>
    <property type="molecule type" value="Genomic_DNA"/>
</dbReference>
<dbReference type="PANTHER" id="PTHR43046:SF14">
    <property type="entry name" value="MUTT_NUDIX FAMILY PROTEIN"/>
    <property type="match status" value="1"/>
</dbReference>
<proteinExistence type="inferred from homology"/>
<dbReference type="SUPFAM" id="SSF55811">
    <property type="entry name" value="Nudix"/>
    <property type="match status" value="1"/>
</dbReference>
<dbReference type="KEGG" id="msv:Mesil_0645"/>
<evidence type="ECO:0000313" key="6">
    <source>
        <dbReference type="Proteomes" id="UP000001916"/>
    </source>
</evidence>
<dbReference type="InterPro" id="IPR000086">
    <property type="entry name" value="NUDIX_hydrolase_dom"/>
</dbReference>
<accession>D7BAP0</accession>
<evidence type="ECO:0000259" key="4">
    <source>
        <dbReference type="PROSITE" id="PS51462"/>
    </source>
</evidence>